<feature type="compositionally biased region" description="Basic and acidic residues" evidence="1">
    <location>
        <begin position="254"/>
        <end position="277"/>
    </location>
</feature>
<organism evidence="3 4">
    <name type="scientific">Synechococcus phage ACG-2014f</name>
    <dbReference type="NCBI Taxonomy" id="1493511"/>
    <lineage>
        <taxon>Viruses</taxon>
        <taxon>Duplodnaviria</taxon>
        <taxon>Heunggongvirae</taxon>
        <taxon>Uroviricota</taxon>
        <taxon>Caudoviricetes</taxon>
        <taxon>Pantevenvirales</taxon>
        <taxon>Kyanoviridae</taxon>
        <taxon>Atlauavirus</taxon>
        <taxon>Atlauavirus tusconc8</taxon>
    </lineage>
</organism>
<dbReference type="EMBL" id="KJ019151">
    <property type="protein sequence ID" value="AIX43764.1"/>
    <property type="molecule type" value="Genomic_DNA"/>
</dbReference>
<feature type="compositionally biased region" description="Basic and acidic residues" evidence="1">
    <location>
        <begin position="219"/>
        <end position="237"/>
    </location>
</feature>
<feature type="compositionally biased region" description="Basic residues" evidence="1">
    <location>
        <begin position="515"/>
        <end position="531"/>
    </location>
</feature>
<feature type="region of interest" description="Disordered" evidence="1">
    <location>
        <begin position="302"/>
        <end position="346"/>
    </location>
</feature>
<evidence type="ECO:0000256" key="1">
    <source>
        <dbReference type="SAM" id="MobiDB-lite"/>
    </source>
</evidence>
<feature type="domain" description="DUF6321" evidence="2">
    <location>
        <begin position="481"/>
        <end position="550"/>
    </location>
</feature>
<feature type="compositionally biased region" description="Basic and acidic residues" evidence="1">
    <location>
        <begin position="312"/>
        <end position="324"/>
    </location>
</feature>
<reference evidence="3 4" key="1">
    <citation type="submission" date="2013-12" db="EMBL/GenBank/DDBJ databases">
        <title>Ecological redundancy of diverse viral populations within a natural community.</title>
        <authorList>
            <person name="Gregory A.C."/>
            <person name="LaButti K."/>
            <person name="Copeland A."/>
            <person name="Woyke T."/>
            <person name="Sullivan M.B."/>
        </authorList>
    </citation>
    <scope>NUCLEOTIDE SEQUENCE [LARGE SCALE GENOMIC DNA]</scope>
    <source>
        <strain evidence="3">Syn7803C24</strain>
    </source>
</reference>
<dbReference type="InterPro" id="IPR046284">
    <property type="entry name" value="DUF6321"/>
</dbReference>
<name>A0A0E3G4J0_9CAUD</name>
<feature type="compositionally biased region" description="Basic and acidic residues" evidence="1">
    <location>
        <begin position="490"/>
        <end position="501"/>
    </location>
</feature>
<feature type="compositionally biased region" description="Basic and acidic residues" evidence="1">
    <location>
        <begin position="452"/>
        <end position="483"/>
    </location>
</feature>
<feature type="compositionally biased region" description="Basic and acidic residues" evidence="1">
    <location>
        <begin position="332"/>
        <end position="346"/>
    </location>
</feature>
<feature type="region of interest" description="Disordered" evidence="1">
    <location>
        <begin position="120"/>
        <end position="278"/>
    </location>
</feature>
<feature type="compositionally biased region" description="Basic and acidic residues" evidence="1">
    <location>
        <begin position="150"/>
        <end position="169"/>
    </location>
</feature>
<feature type="compositionally biased region" description="Basic and acidic residues" evidence="1">
    <location>
        <begin position="45"/>
        <end position="65"/>
    </location>
</feature>
<evidence type="ECO:0000259" key="2">
    <source>
        <dbReference type="Pfam" id="PF19846"/>
    </source>
</evidence>
<gene>
    <name evidence="3" type="ORF">Syn7803C24_125</name>
</gene>
<sequence length="552" mass="61797">MGNLHKWFSGSKSKDGKSGWVNVKTGGTCASDEPGEGTPKCVSSSKRDSMTKSERESASSRKKAADPGQQQKSGAAKPTYVSTDKPKKMKKEQFSNWRDNYVATEHEFIDLIKPEPMVGISETKEGQMKAGREQYKKEKEEGRYGGTKPSNERVAKLMKKLKEETKQDGPEPTTKQTRGAMKNIRSKMNTASHKDPDKKKTKQELAFQKARAKAWGMSEGKESERKDAMPEGDVGHEIHKKAVAQYNKQNPSKKVKEEVEISEEDKKGSGSGKKDACYNKVKASAKVWPSAYASGRLVQCRKKGADSYGKSTKTEEWKPDPTEKRKAKGAKLGREEEIERGKSKKYGRDEDKIKDLYKRRMAVDFKKKKSSIGEERLDELKCWKGYKRKKGSTPGAPGSCVKEGFSSWRDDLDLMEGVAAWQRKFVSEESKRELQILASKGDKAAMKKLHQLRADGKIGKEPGFEPKRDLPEGAAWTRKEGKNKAGGLNEKGRKSYERENPGSDLKAPQPEGGSRKKSFCARMGGMKKKLTSSKTANDPDSRINKSLRKWNC</sequence>
<feature type="compositionally biased region" description="Basic and acidic residues" evidence="1">
    <location>
        <begin position="122"/>
        <end position="143"/>
    </location>
</feature>
<feature type="region of interest" description="Disordered" evidence="1">
    <location>
        <begin position="449"/>
        <end position="552"/>
    </location>
</feature>
<feature type="region of interest" description="Disordered" evidence="1">
    <location>
        <begin position="1"/>
        <end position="97"/>
    </location>
</feature>
<dbReference type="Proteomes" id="UP000185307">
    <property type="component" value="Segment"/>
</dbReference>
<accession>A0A0E3G4J0</accession>
<proteinExistence type="predicted"/>
<evidence type="ECO:0000313" key="4">
    <source>
        <dbReference type="Proteomes" id="UP000185307"/>
    </source>
</evidence>
<evidence type="ECO:0000313" key="3">
    <source>
        <dbReference type="EMBL" id="AIX43764.1"/>
    </source>
</evidence>
<protein>
    <recommendedName>
        <fullName evidence="2">DUF6321 domain-containing protein</fullName>
    </recommendedName>
</protein>
<dbReference type="Pfam" id="PF19846">
    <property type="entry name" value="DUF6321"/>
    <property type="match status" value="1"/>
</dbReference>